<dbReference type="GeneID" id="26807234"/>
<evidence type="ECO:0008006" key="3">
    <source>
        <dbReference type="Google" id="ProtNLM"/>
    </source>
</evidence>
<dbReference type="InterPro" id="IPR036249">
    <property type="entry name" value="Thioredoxin-like_sf"/>
</dbReference>
<accession>A0A0L1J779</accession>
<organism evidence="1 2">
    <name type="scientific">Aspergillus nomiae NRRL (strain ATCC 15546 / NRRL 13137 / CBS 260.88 / M93)</name>
    <dbReference type="NCBI Taxonomy" id="1509407"/>
    <lineage>
        <taxon>Eukaryota</taxon>
        <taxon>Fungi</taxon>
        <taxon>Dikarya</taxon>
        <taxon>Ascomycota</taxon>
        <taxon>Pezizomycotina</taxon>
        <taxon>Eurotiomycetes</taxon>
        <taxon>Eurotiomycetidae</taxon>
        <taxon>Eurotiales</taxon>
        <taxon>Aspergillaceae</taxon>
        <taxon>Aspergillus</taxon>
        <taxon>Aspergillus subgen. Circumdati</taxon>
    </lineage>
</organism>
<dbReference type="Gene3D" id="3.40.30.10">
    <property type="entry name" value="Glutaredoxin"/>
    <property type="match status" value="1"/>
</dbReference>
<dbReference type="CDD" id="cd02947">
    <property type="entry name" value="TRX_family"/>
    <property type="match status" value="1"/>
</dbReference>
<dbReference type="AlphaFoldDB" id="A0A0L1J779"/>
<evidence type="ECO:0000313" key="2">
    <source>
        <dbReference type="Proteomes" id="UP000037505"/>
    </source>
</evidence>
<dbReference type="Proteomes" id="UP000037505">
    <property type="component" value="Unassembled WGS sequence"/>
</dbReference>
<keyword evidence="2" id="KW-1185">Reference proteome</keyword>
<proteinExistence type="predicted"/>
<protein>
    <recommendedName>
        <fullName evidence="3">Isoamyl alcohol oxidase</fullName>
    </recommendedName>
</protein>
<dbReference type="EMBL" id="JNOM01000076">
    <property type="protein sequence ID" value="KNG87604.1"/>
    <property type="molecule type" value="Genomic_DNA"/>
</dbReference>
<dbReference type="RefSeq" id="XP_015408527.1">
    <property type="nucleotide sequence ID" value="XM_015550687.1"/>
</dbReference>
<comment type="caution">
    <text evidence="1">The sequence shown here is derived from an EMBL/GenBank/DDBJ whole genome shotgun (WGS) entry which is preliminary data.</text>
</comment>
<evidence type="ECO:0000313" key="1">
    <source>
        <dbReference type="EMBL" id="KNG87604.1"/>
    </source>
</evidence>
<dbReference type="OrthoDB" id="2121326at2759"/>
<name>A0A0L1J779_ASPN3</name>
<gene>
    <name evidence="1" type="ORF">ANOM_005430</name>
</gene>
<dbReference type="SUPFAM" id="SSF52833">
    <property type="entry name" value="Thioredoxin-like"/>
    <property type="match status" value="1"/>
</dbReference>
<sequence length="146" mass="16564">MTLPYTTASPSTPKTTTQHFQFEPTLTITAGTMGSIKITDLNTYHNVVSGENYAVFNFRDYRRRLSDTDVAYDDLASYAYSDTVAFYEVDVGDDKLISDYAKVERPTLILYKDGKEVERYSKPLPRQLEYLVSRALCGLTEIGGRF</sequence>
<reference evidence="1 2" key="1">
    <citation type="submission" date="2014-06" db="EMBL/GenBank/DDBJ databases">
        <title>The Genome of the Aflatoxigenic Filamentous Fungus Aspergillus nomius.</title>
        <authorList>
            <person name="Moore M.G."/>
            <person name="Shannon B.M."/>
            <person name="Brian M.M."/>
        </authorList>
    </citation>
    <scope>NUCLEOTIDE SEQUENCE [LARGE SCALE GENOMIC DNA]</scope>
    <source>
        <strain evidence="1 2">NRRL 13137</strain>
    </source>
</reference>